<organism evidence="6 7">
    <name type="scientific">Frankia nepalensis</name>
    <dbReference type="NCBI Taxonomy" id="1836974"/>
    <lineage>
        <taxon>Bacteria</taxon>
        <taxon>Bacillati</taxon>
        <taxon>Actinomycetota</taxon>
        <taxon>Actinomycetes</taxon>
        <taxon>Frankiales</taxon>
        <taxon>Frankiaceae</taxon>
        <taxon>Frankia</taxon>
    </lineage>
</organism>
<evidence type="ECO:0000256" key="5">
    <source>
        <dbReference type="SAM" id="Phobius"/>
    </source>
</evidence>
<feature type="transmembrane region" description="Helical" evidence="5">
    <location>
        <begin position="220"/>
        <end position="237"/>
    </location>
</feature>
<dbReference type="Gene3D" id="1.10.357.140">
    <property type="entry name" value="UbiA prenyltransferase"/>
    <property type="match status" value="1"/>
</dbReference>
<evidence type="ECO:0000256" key="4">
    <source>
        <dbReference type="ARBA" id="ARBA00023136"/>
    </source>
</evidence>
<dbReference type="GO" id="GO:0016765">
    <property type="term" value="F:transferase activity, transferring alkyl or aryl (other than methyl) groups"/>
    <property type="evidence" value="ECO:0007669"/>
    <property type="project" value="InterPro"/>
</dbReference>
<evidence type="ECO:0000256" key="2">
    <source>
        <dbReference type="ARBA" id="ARBA00022692"/>
    </source>
</evidence>
<reference evidence="6" key="1">
    <citation type="submission" date="2020-12" db="EMBL/GenBank/DDBJ databases">
        <title>Genomic characterization of non-nitrogen-fixing Frankia strains.</title>
        <authorList>
            <person name="Carlos-Shanley C."/>
            <person name="Guerra T."/>
            <person name="Hahn D."/>
        </authorList>
    </citation>
    <scope>NUCLEOTIDE SEQUENCE</scope>
    <source>
        <strain evidence="6">CN6</strain>
    </source>
</reference>
<dbReference type="GO" id="GO:0016020">
    <property type="term" value="C:membrane"/>
    <property type="evidence" value="ECO:0007669"/>
    <property type="project" value="UniProtKB-SubCell"/>
</dbReference>
<comment type="subcellular location">
    <subcellularLocation>
        <location evidence="1">Membrane</location>
        <topology evidence="1">Multi-pass membrane protein</topology>
    </subcellularLocation>
</comment>
<feature type="transmembrane region" description="Helical" evidence="5">
    <location>
        <begin position="273"/>
        <end position="292"/>
    </location>
</feature>
<name>A0A937RG04_9ACTN</name>
<dbReference type="Pfam" id="PF01040">
    <property type="entry name" value="UbiA"/>
    <property type="match status" value="1"/>
</dbReference>
<sequence length="293" mass="29343">MRSPPPDAREQRRPSARRRVGALAGALVHACHPEPTAAVTALGTALAVSAGRPAGGVLGVALAVLTGQLSVGWSNDYLDRERDRLANRADKPVAGGVPPPRVVAVAALVALAACVPLSFASGWRAGCAHLAAVALAWSYNLGLKATALSVVPYLLAFALLPAFVVLGLPGHPAPPWWALAGGALLGAGAHFANVLPDLTDDLRTGVHGLPHRLGQRRSRGAAAVLVLAASAVVALGPGRPGPLPVAGLALATVLVVAGIAADRGGKGVGAFRVTIAVALIDVALFVAAGRSLA</sequence>
<feature type="transmembrane region" description="Helical" evidence="5">
    <location>
        <begin position="150"/>
        <end position="170"/>
    </location>
</feature>
<keyword evidence="2 5" id="KW-0812">Transmembrane</keyword>
<dbReference type="EMBL" id="JAEACQ010000235">
    <property type="protein sequence ID" value="MBL7629720.1"/>
    <property type="molecule type" value="Genomic_DNA"/>
</dbReference>
<feature type="transmembrane region" description="Helical" evidence="5">
    <location>
        <begin position="176"/>
        <end position="199"/>
    </location>
</feature>
<dbReference type="InterPro" id="IPR000537">
    <property type="entry name" value="UbiA_prenyltransferase"/>
</dbReference>
<dbReference type="InterPro" id="IPR044878">
    <property type="entry name" value="UbiA_sf"/>
</dbReference>
<evidence type="ECO:0000256" key="3">
    <source>
        <dbReference type="ARBA" id="ARBA00022989"/>
    </source>
</evidence>
<dbReference type="Proteomes" id="UP000604475">
    <property type="component" value="Unassembled WGS sequence"/>
</dbReference>
<accession>A0A937RG04</accession>
<proteinExistence type="predicted"/>
<dbReference type="Gene3D" id="1.20.120.1780">
    <property type="entry name" value="UbiA prenyltransferase"/>
    <property type="match status" value="1"/>
</dbReference>
<gene>
    <name evidence="6" type="ORF">I7412_21610</name>
</gene>
<evidence type="ECO:0000313" key="7">
    <source>
        <dbReference type="Proteomes" id="UP000604475"/>
    </source>
</evidence>
<feature type="transmembrane region" description="Helical" evidence="5">
    <location>
        <begin position="243"/>
        <end position="261"/>
    </location>
</feature>
<dbReference type="CDD" id="cd13956">
    <property type="entry name" value="PT_UbiA"/>
    <property type="match status" value="1"/>
</dbReference>
<keyword evidence="4 5" id="KW-0472">Membrane</keyword>
<dbReference type="AlphaFoldDB" id="A0A937RG04"/>
<protein>
    <submittedName>
        <fullName evidence="6">UbiA family prenyltransferase</fullName>
    </submittedName>
</protein>
<keyword evidence="3 5" id="KW-1133">Transmembrane helix</keyword>
<evidence type="ECO:0000313" key="6">
    <source>
        <dbReference type="EMBL" id="MBL7629720.1"/>
    </source>
</evidence>
<keyword evidence="7" id="KW-1185">Reference proteome</keyword>
<feature type="transmembrane region" description="Helical" evidence="5">
    <location>
        <begin position="99"/>
        <end position="119"/>
    </location>
</feature>
<evidence type="ECO:0000256" key="1">
    <source>
        <dbReference type="ARBA" id="ARBA00004141"/>
    </source>
</evidence>
<comment type="caution">
    <text evidence="6">The sequence shown here is derived from an EMBL/GenBank/DDBJ whole genome shotgun (WGS) entry which is preliminary data.</text>
</comment>